<proteinExistence type="predicted"/>
<keyword evidence="3" id="KW-1185">Reference proteome</keyword>
<evidence type="ECO:0000313" key="3">
    <source>
        <dbReference type="Proteomes" id="UP000503447"/>
    </source>
</evidence>
<name>A0A6M5YJ36_9BACT</name>
<dbReference type="KEGG" id="ftj:FTUN_0480"/>
<feature type="region of interest" description="Disordered" evidence="1">
    <location>
        <begin position="258"/>
        <end position="288"/>
    </location>
</feature>
<sequence>MPHNVLIPPASARTGPGLSEPVIVFAPGAPGGTLTVHPDFERLFTNAGLTAASALLDLPGEVVSGHPDRHVARVGVPGAARAFYLKRQHVIGWKERLRNRLAGFSWVSRCEREAVLLQQLAAAGLPAPRWAAHGTHNGRAFLLVEDVAGATDLRRFLSDGTRSHSHRLAVAVRLGKAIAAVHAAGFGTPDLTAKHVLVNPNTLALTFLDWQSAARGAVSEAARADALGALHASLAEALAAPRERVRALKAYREALRLSGSGEPHTSRRGARLSNPAPSPSLSETVTHPRKRASAFAQMILRAAERHSQRRSVRDQLQPVTDEKPQRLVWLAGEAVCVVPEIAAAWPRPAVAPPFYGFGPDGASRVRFAGRETVLLRGVTTAPLDRVRAWLRASPWRSPGVTVGRVLFHLARYGVPAPPLLAFGQRLVSATNAEWFALHETPPGTPLRAGAARPPPRTGGPRSSRPPSAWKNFTPPGVCCLTRGRPSR</sequence>
<dbReference type="InterPro" id="IPR011009">
    <property type="entry name" value="Kinase-like_dom_sf"/>
</dbReference>
<dbReference type="EMBL" id="CP053452">
    <property type="protein sequence ID" value="QJW92982.1"/>
    <property type="molecule type" value="Genomic_DNA"/>
</dbReference>
<reference evidence="3" key="1">
    <citation type="submission" date="2020-05" db="EMBL/GenBank/DDBJ databases">
        <title>Frigoriglobus tundricola gen. nov., sp. nov., a psychrotolerant cellulolytic planctomycete of the family Gemmataceae with two divergent copies of 16S rRNA gene.</title>
        <authorList>
            <person name="Kulichevskaya I.S."/>
            <person name="Ivanova A.A."/>
            <person name="Naumoff D.G."/>
            <person name="Beletsky A.V."/>
            <person name="Rijpstra W.I.C."/>
            <person name="Sinninghe Damste J.S."/>
            <person name="Mardanov A.V."/>
            <person name="Ravin N.V."/>
            <person name="Dedysh S.N."/>
        </authorList>
    </citation>
    <scope>NUCLEOTIDE SEQUENCE [LARGE SCALE GENOMIC DNA]</scope>
    <source>
        <strain evidence="3">PL17</strain>
    </source>
</reference>
<dbReference type="RefSeq" id="WP_171469273.1">
    <property type="nucleotide sequence ID" value="NZ_CP053452.2"/>
</dbReference>
<evidence type="ECO:0008006" key="4">
    <source>
        <dbReference type="Google" id="ProtNLM"/>
    </source>
</evidence>
<gene>
    <name evidence="2" type="ORF">FTUN_0480</name>
</gene>
<dbReference type="Proteomes" id="UP000503447">
    <property type="component" value="Chromosome"/>
</dbReference>
<organism evidence="2 3">
    <name type="scientific">Frigoriglobus tundricola</name>
    <dbReference type="NCBI Taxonomy" id="2774151"/>
    <lineage>
        <taxon>Bacteria</taxon>
        <taxon>Pseudomonadati</taxon>
        <taxon>Planctomycetota</taxon>
        <taxon>Planctomycetia</taxon>
        <taxon>Gemmatales</taxon>
        <taxon>Gemmataceae</taxon>
        <taxon>Frigoriglobus</taxon>
    </lineage>
</organism>
<evidence type="ECO:0000256" key="1">
    <source>
        <dbReference type="SAM" id="MobiDB-lite"/>
    </source>
</evidence>
<dbReference type="Pfam" id="PF06293">
    <property type="entry name" value="Kdo"/>
    <property type="match status" value="1"/>
</dbReference>
<feature type="compositionally biased region" description="Low complexity" evidence="1">
    <location>
        <begin position="458"/>
        <end position="468"/>
    </location>
</feature>
<dbReference type="AlphaFoldDB" id="A0A6M5YJ36"/>
<protein>
    <recommendedName>
        <fullName evidence="4">Protein kinase domain-containing protein</fullName>
    </recommendedName>
</protein>
<accession>A0A6M5YJ36</accession>
<evidence type="ECO:0000313" key="2">
    <source>
        <dbReference type="EMBL" id="QJW92982.1"/>
    </source>
</evidence>
<dbReference type="SUPFAM" id="SSF56112">
    <property type="entry name" value="Protein kinase-like (PK-like)"/>
    <property type="match status" value="1"/>
</dbReference>
<feature type="region of interest" description="Disordered" evidence="1">
    <location>
        <begin position="439"/>
        <end position="487"/>
    </location>
</feature>